<feature type="domain" description="SHS2" evidence="1">
    <location>
        <begin position="1"/>
        <end position="38"/>
    </location>
</feature>
<keyword evidence="2" id="KW-0132">Cell division</keyword>
<dbReference type="InterPro" id="IPR003494">
    <property type="entry name" value="SHS2_FtsA"/>
</dbReference>
<dbReference type="AlphaFoldDB" id="A0A2M7XI99"/>
<accession>A0A2M7XI99</accession>
<reference evidence="3" key="1">
    <citation type="submission" date="2017-09" db="EMBL/GenBank/DDBJ databases">
        <title>Depth-based differentiation of microbial function through sediment-hosted aquifers and enrichment of novel symbionts in the deep terrestrial subsurface.</title>
        <authorList>
            <person name="Probst A.J."/>
            <person name="Ladd B."/>
            <person name="Jarett J.K."/>
            <person name="Geller-Mcgrath D.E."/>
            <person name="Sieber C.M.K."/>
            <person name="Emerson J.B."/>
            <person name="Anantharaman K."/>
            <person name="Thomas B.C."/>
            <person name="Malmstrom R."/>
            <person name="Stieglmeier M."/>
            <person name="Klingl A."/>
            <person name="Woyke T."/>
            <person name="Ryan C.M."/>
            <person name="Banfield J.F."/>
        </authorList>
    </citation>
    <scope>NUCLEOTIDE SEQUENCE [LARGE SCALE GENOMIC DNA]</scope>
</reference>
<protein>
    <submittedName>
        <fullName evidence="2">Cell division protein FtsA</fullName>
    </submittedName>
</protein>
<evidence type="ECO:0000313" key="3">
    <source>
        <dbReference type="Proteomes" id="UP000229749"/>
    </source>
</evidence>
<keyword evidence="2" id="KW-0131">Cell cycle</keyword>
<feature type="non-terminal residue" evidence="2">
    <location>
        <position position="1"/>
    </location>
</feature>
<dbReference type="Gene3D" id="3.30.1490.110">
    <property type="match status" value="1"/>
</dbReference>
<name>A0A2M7XI99_9BACT</name>
<feature type="non-terminal residue" evidence="2">
    <location>
        <position position="50"/>
    </location>
</feature>
<dbReference type="Pfam" id="PF02491">
    <property type="entry name" value="SHS2_FTSA"/>
    <property type="match status" value="1"/>
</dbReference>
<dbReference type="GO" id="GO:0051301">
    <property type="term" value="P:cell division"/>
    <property type="evidence" value="ECO:0007669"/>
    <property type="project" value="UniProtKB-KW"/>
</dbReference>
<evidence type="ECO:0000259" key="1">
    <source>
        <dbReference type="Pfam" id="PF02491"/>
    </source>
</evidence>
<dbReference type="Proteomes" id="UP000229749">
    <property type="component" value="Unassembled WGS sequence"/>
</dbReference>
<dbReference type="EMBL" id="PFWS01000010">
    <property type="protein sequence ID" value="PJA47593.1"/>
    <property type="molecule type" value="Genomic_DNA"/>
</dbReference>
<sequence>NYEILHVIPKCFVVDGQSGVKDPVGMHGIRLEVETLMIQGRSSHIKNLTK</sequence>
<dbReference type="SUPFAM" id="SSF53067">
    <property type="entry name" value="Actin-like ATPase domain"/>
    <property type="match status" value="1"/>
</dbReference>
<comment type="caution">
    <text evidence="2">The sequence shown here is derived from an EMBL/GenBank/DDBJ whole genome shotgun (WGS) entry which is preliminary data.</text>
</comment>
<dbReference type="InterPro" id="IPR043129">
    <property type="entry name" value="ATPase_NBD"/>
</dbReference>
<proteinExistence type="predicted"/>
<organism evidence="2 3">
    <name type="scientific">Candidatus Uhrbacteria bacterium CG_4_9_14_3_um_filter_36_7</name>
    <dbReference type="NCBI Taxonomy" id="1975033"/>
    <lineage>
        <taxon>Bacteria</taxon>
        <taxon>Candidatus Uhriibacteriota</taxon>
    </lineage>
</organism>
<gene>
    <name evidence="2" type="ORF">CO172_00775</name>
</gene>
<evidence type="ECO:0000313" key="2">
    <source>
        <dbReference type="EMBL" id="PJA47593.1"/>
    </source>
</evidence>